<dbReference type="Pfam" id="PF07886">
    <property type="entry name" value="BA14K"/>
    <property type="match status" value="1"/>
</dbReference>
<dbReference type="GO" id="GO:0030246">
    <property type="term" value="F:carbohydrate binding"/>
    <property type="evidence" value="ECO:0007669"/>
    <property type="project" value="UniProtKB-KW"/>
</dbReference>
<comment type="function">
    <text evidence="6">Has immunoglobulin-binding and hemagglutination properties, and can bind to mannose. Essential for virulence. May be involved in LPS biosynthesis or polysaccharide transport.</text>
</comment>
<organism evidence="8 9">
    <name type="scientific">Bartonella tribocorum</name>
    <dbReference type="NCBI Taxonomy" id="85701"/>
    <lineage>
        <taxon>Bacteria</taxon>
        <taxon>Pseudomonadati</taxon>
        <taxon>Pseudomonadota</taxon>
        <taxon>Alphaproteobacteria</taxon>
        <taxon>Hyphomicrobiales</taxon>
        <taxon>Bartonellaceae</taxon>
        <taxon>Bartonella</taxon>
    </lineage>
</organism>
<protein>
    <recommendedName>
        <fullName evidence="3">Lectin-like protein BA14k</fullName>
    </recommendedName>
</protein>
<dbReference type="GO" id="GO:0016020">
    <property type="term" value="C:membrane"/>
    <property type="evidence" value="ECO:0007669"/>
    <property type="project" value="UniProtKB-SubCell"/>
</dbReference>
<name>A0A2M6UVC3_9HYPH</name>
<evidence type="ECO:0000256" key="4">
    <source>
        <dbReference type="ARBA" id="ARBA00022475"/>
    </source>
</evidence>
<keyword evidence="7" id="KW-0812">Transmembrane</keyword>
<dbReference type="EMBL" id="NJGE01000001">
    <property type="protein sequence ID" value="PIT70158.1"/>
    <property type="molecule type" value="Genomic_DNA"/>
</dbReference>
<reference evidence="8 9" key="1">
    <citation type="submission" date="2017-06" db="EMBL/GenBank/DDBJ databases">
        <title>Draft genome of Bartonella tribocorum strain L103, isolated from a rodent in Laos.</title>
        <authorList>
            <person name="Hadjadj L."/>
            <person name="Jiyipong T."/>
            <person name="Morand S."/>
            <person name="Diene S.M."/>
            <person name="Rolain J.-M."/>
        </authorList>
    </citation>
    <scope>NUCLEOTIDE SEQUENCE [LARGE SCALE GENOMIC DNA]</scope>
    <source>
        <strain evidence="8 9">L103</strain>
    </source>
</reference>
<keyword evidence="7" id="KW-1133">Transmembrane helix</keyword>
<evidence type="ECO:0000313" key="9">
    <source>
        <dbReference type="Proteomes" id="UP000229839"/>
    </source>
</evidence>
<keyword evidence="4" id="KW-1003">Cell membrane</keyword>
<evidence type="ECO:0000256" key="2">
    <source>
        <dbReference type="ARBA" id="ARBA00010270"/>
    </source>
</evidence>
<keyword evidence="5" id="KW-0430">Lectin</keyword>
<dbReference type="AlphaFoldDB" id="A0A2M6UVC3"/>
<evidence type="ECO:0000313" key="8">
    <source>
        <dbReference type="EMBL" id="PIT70158.1"/>
    </source>
</evidence>
<sequence>MRMKKQLYYALAFVFISSLFMITTALVHLEQNRGAAKAKLVSQTFIQESSVPLIFTGRRELNGFKGYHHYRRGYVKYKDNWWYPEAAFVTSPHLSTKGVSLKDVSDAKRVFLTSSSEKPEKKELWMLKQHVESCRARYRSYNKNDNSFQPFHGPRKQCLSRFFKG</sequence>
<comment type="caution">
    <text evidence="8">The sequence shown here is derived from an EMBL/GenBank/DDBJ whole genome shotgun (WGS) entry which is preliminary data.</text>
</comment>
<comment type="similarity">
    <text evidence="2">Belongs to the BA14k family.</text>
</comment>
<dbReference type="OrthoDB" id="8117189at2"/>
<feature type="transmembrane region" description="Helical" evidence="7">
    <location>
        <begin position="7"/>
        <end position="29"/>
    </location>
</feature>
<gene>
    <name evidence="8" type="ORF">CER18_00100</name>
</gene>
<evidence type="ECO:0000256" key="7">
    <source>
        <dbReference type="SAM" id="Phobius"/>
    </source>
</evidence>
<dbReference type="RefSeq" id="WP_100128087.1">
    <property type="nucleotide sequence ID" value="NZ_CADDYI010000001.1"/>
</dbReference>
<dbReference type="STRING" id="85701.BM1374166_02312"/>
<dbReference type="Proteomes" id="UP000229839">
    <property type="component" value="Unassembled WGS sequence"/>
</dbReference>
<comment type="subcellular location">
    <subcellularLocation>
        <location evidence="1">Membrane</location>
        <topology evidence="1">Single-pass membrane protein</topology>
    </subcellularLocation>
</comment>
<accession>A0A2M6UVC3</accession>
<evidence type="ECO:0000256" key="5">
    <source>
        <dbReference type="ARBA" id="ARBA00022734"/>
    </source>
</evidence>
<keyword evidence="7" id="KW-0472">Membrane</keyword>
<dbReference type="InterPro" id="IPR012413">
    <property type="entry name" value="BA14K"/>
</dbReference>
<evidence type="ECO:0000256" key="6">
    <source>
        <dbReference type="ARBA" id="ARBA00025321"/>
    </source>
</evidence>
<evidence type="ECO:0000256" key="1">
    <source>
        <dbReference type="ARBA" id="ARBA00004167"/>
    </source>
</evidence>
<evidence type="ECO:0000256" key="3">
    <source>
        <dbReference type="ARBA" id="ARBA00020552"/>
    </source>
</evidence>
<proteinExistence type="inferred from homology"/>